<keyword evidence="1" id="KW-0315">Glutamine amidotransferase</keyword>
<keyword evidence="3" id="KW-0436">Ligase</keyword>
<dbReference type="Pfam" id="PF07685">
    <property type="entry name" value="GATase_3"/>
    <property type="match status" value="1"/>
</dbReference>
<dbReference type="GO" id="GO:0042242">
    <property type="term" value="F:cobyrinic acid a,c-diamide synthase activity"/>
    <property type="evidence" value="ECO:0007669"/>
    <property type="project" value="UniProtKB-EC"/>
</dbReference>
<dbReference type="PANTHER" id="PTHR43873">
    <property type="entry name" value="COBYRINATE A,C-DIAMIDE SYNTHASE"/>
    <property type="match status" value="1"/>
</dbReference>
<evidence type="ECO:0000256" key="1">
    <source>
        <dbReference type="ARBA" id="ARBA00022962"/>
    </source>
</evidence>
<reference evidence="3" key="1">
    <citation type="submission" date="2019-08" db="EMBL/GenBank/DDBJ databases">
        <authorList>
            <person name="Kucharzyk K."/>
            <person name="Murdoch R.W."/>
            <person name="Higgins S."/>
            <person name="Loffler F."/>
        </authorList>
    </citation>
    <scope>NUCLEOTIDE SEQUENCE</scope>
</reference>
<proteinExistence type="predicted"/>
<dbReference type="InterPro" id="IPR029062">
    <property type="entry name" value="Class_I_gatase-like"/>
</dbReference>
<dbReference type="SUPFAM" id="SSF52317">
    <property type="entry name" value="Class I glutamine amidotransferase-like"/>
    <property type="match status" value="1"/>
</dbReference>
<protein>
    <submittedName>
        <fullName evidence="3">Cobyrinate a,c-diamide synthase</fullName>
        <ecNumber evidence="3">6.3.5.11</ecNumber>
    </submittedName>
</protein>
<dbReference type="InterPro" id="IPR004484">
    <property type="entry name" value="CbiA/CobB_synth"/>
</dbReference>
<dbReference type="InterPro" id="IPR011698">
    <property type="entry name" value="GATase_3"/>
</dbReference>
<feature type="domain" description="CobB/CobQ-like glutamine amidotransferase" evidence="2">
    <location>
        <begin position="6"/>
        <end position="140"/>
    </location>
</feature>
<sequence>MFVDRLMKNSKMRTAILEAFNNDMPIYAECGGLMYLTRQISDFNGDVYDMVGAIPAICTMEPKLQTVGYVEASPLKANVLANPGYVMRGHEFHFSCMIPDYPDGFPWAFEIKKMRTGTVYNAGYSNRKLLASYLHMHFAGNLDAASQFIRQCQQYRNNVNP</sequence>
<dbReference type="AlphaFoldDB" id="A0A645EF42"/>
<dbReference type="PROSITE" id="PS51274">
    <property type="entry name" value="GATASE_COBBQ"/>
    <property type="match status" value="1"/>
</dbReference>
<dbReference type="EC" id="6.3.5.11" evidence="3"/>
<name>A0A645EF42_9ZZZZ</name>
<organism evidence="3">
    <name type="scientific">bioreactor metagenome</name>
    <dbReference type="NCBI Taxonomy" id="1076179"/>
    <lineage>
        <taxon>unclassified sequences</taxon>
        <taxon>metagenomes</taxon>
        <taxon>ecological metagenomes</taxon>
    </lineage>
</organism>
<comment type="caution">
    <text evidence="3">The sequence shown here is derived from an EMBL/GenBank/DDBJ whole genome shotgun (WGS) entry which is preliminary data.</text>
</comment>
<evidence type="ECO:0000313" key="3">
    <source>
        <dbReference type="EMBL" id="MPN00665.1"/>
    </source>
</evidence>
<evidence type="ECO:0000259" key="2">
    <source>
        <dbReference type="Pfam" id="PF07685"/>
    </source>
</evidence>
<gene>
    <name evidence="3" type="primary">cbiA_19</name>
    <name evidence="3" type="ORF">SDC9_147861</name>
</gene>
<accession>A0A645EF42</accession>
<dbReference type="EMBL" id="VSSQ01046705">
    <property type="protein sequence ID" value="MPN00665.1"/>
    <property type="molecule type" value="Genomic_DNA"/>
</dbReference>
<dbReference type="PANTHER" id="PTHR43873:SF1">
    <property type="entry name" value="COBYRINATE A,C-DIAMIDE SYNTHASE"/>
    <property type="match status" value="1"/>
</dbReference>